<reference evidence="1 2" key="1">
    <citation type="submission" date="2015-09" db="EMBL/GenBank/DDBJ databases">
        <title>Draft genome of the parasitic nematode Teladorsagia circumcincta isolate WARC Sus (inbred).</title>
        <authorList>
            <person name="Mitreva M."/>
        </authorList>
    </citation>
    <scope>NUCLEOTIDE SEQUENCE [LARGE SCALE GENOMIC DNA]</scope>
    <source>
        <strain evidence="1 2">S</strain>
    </source>
</reference>
<organism evidence="1 2">
    <name type="scientific">Teladorsagia circumcincta</name>
    <name type="common">Brown stomach worm</name>
    <name type="synonym">Ostertagia circumcincta</name>
    <dbReference type="NCBI Taxonomy" id="45464"/>
    <lineage>
        <taxon>Eukaryota</taxon>
        <taxon>Metazoa</taxon>
        <taxon>Ecdysozoa</taxon>
        <taxon>Nematoda</taxon>
        <taxon>Chromadorea</taxon>
        <taxon>Rhabditida</taxon>
        <taxon>Rhabditina</taxon>
        <taxon>Rhabditomorpha</taxon>
        <taxon>Strongyloidea</taxon>
        <taxon>Trichostrongylidae</taxon>
        <taxon>Teladorsagia</taxon>
    </lineage>
</organism>
<gene>
    <name evidence="1" type="ORF">TELCIR_20636</name>
</gene>
<dbReference type="Proteomes" id="UP000230423">
    <property type="component" value="Unassembled WGS sequence"/>
</dbReference>
<dbReference type="AlphaFoldDB" id="A0A2G9TIZ8"/>
<dbReference type="OrthoDB" id="5808918at2759"/>
<sequence>MQPQRVQRNATTAAGSQRAPILIRPRFPAGVQPQFQFGPTQVNVRPSMQYSGEVYMRYDREVPSYSHYQAEMPPLAVNSFPVHQHNGVPVPHAQLGYSQVPFEYPMHASDYNNNMEFQG</sequence>
<name>A0A2G9TIZ8_TELCI</name>
<evidence type="ECO:0000313" key="1">
    <source>
        <dbReference type="EMBL" id="PIO57943.1"/>
    </source>
</evidence>
<dbReference type="EMBL" id="KZ370828">
    <property type="protein sequence ID" value="PIO57943.1"/>
    <property type="molecule type" value="Genomic_DNA"/>
</dbReference>
<keyword evidence="2" id="KW-1185">Reference proteome</keyword>
<proteinExistence type="predicted"/>
<evidence type="ECO:0000313" key="2">
    <source>
        <dbReference type="Proteomes" id="UP000230423"/>
    </source>
</evidence>
<accession>A0A2G9TIZ8</accession>
<protein>
    <submittedName>
        <fullName evidence="1">Uncharacterized protein</fullName>
    </submittedName>
</protein>
<feature type="non-terminal residue" evidence="1">
    <location>
        <position position="119"/>
    </location>
</feature>